<evidence type="ECO:0000256" key="2">
    <source>
        <dbReference type="ARBA" id="ARBA00035010"/>
    </source>
</evidence>
<evidence type="ECO:0000259" key="3">
    <source>
        <dbReference type="Pfam" id="PF06597"/>
    </source>
</evidence>
<accession>A0A919R4U3</accession>
<evidence type="ECO:0000256" key="1">
    <source>
        <dbReference type="ARBA" id="ARBA00023026"/>
    </source>
</evidence>
<feature type="domain" description="Protein OrfX2/OrfX3/P47" evidence="3">
    <location>
        <begin position="4"/>
        <end position="323"/>
    </location>
</feature>
<protein>
    <recommendedName>
        <fullName evidence="3">Protein OrfX2/OrfX3/P47 domain-containing protein</fullName>
    </recommendedName>
</protein>
<dbReference type="AlphaFoldDB" id="A0A919R4U3"/>
<name>A0A919R4U3_9ACTN</name>
<evidence type="ECO:0000313" key="4">
    <source>
        <dbReference type="EMBL" id="GII79133.1"/>
    </source>
</evidence>
<evidence type="ECO:0000313" key="5">
    <source>
        <dbReference type="Proteomes" id="UP000655287"/>
    </source>
</evidence>
<dbReference type="Pfam" id="PF06597">
    <property type="entry name" value="Clostridium_P47"/>
    <property type="match status" value="1"/>
</dbReference>
<dbReference type="RefSeq" id="WP_203988879.1">
    <property type="nucleotide sequence ID" value="NZ_BOOU01000054.1"/>
</dbReference>
<keyword evidence="1" id="KW-0843">Virulence</keyword>
<proteinExistence type="inferred from homology"/>
<dbReference type="InterPro" id="IPR010567">
    <property type="entry name" value="OrfX2/OrfX3/P47"/>
</dbReference>
<dbReference type="EMBL" id="BOOU01000054">
    <property type="protein sequence ID" value="GII79133.1"/>
    <property type="molecule type" value="Genomic_DNA"/>
</dbReference>
<comment type="similarity">
    <text evidence="2">Belongs to the TULIP P47 family.</text>
</comment>
<organism evidence="4 5">
    <name type="scientific">Sphaerisporangium rufum</name>
    <dbReference type="NCBI Taxonomy" id="1381558"/>
    <lineage>
        <taxon>Bacteria</taxon>
        <taxon>Bacillati</taxon>
        <taxon>Actinomycetota</taxon>
        <taxon>Actinomycetes</taxon>
        <taxon>Streptosporangiales</taxon>
        <taxon>Streptosporangiaceae</taxon>
        <taxon>Sphaerisporangium</taxon>
    </lineage>
</organism>
<reference evidence="4" key="1">
    <citation type="submission" date="2021-01" db="EMBL/GenBank/DDBJ databases">
        <title>Whole genome shotgun sequence of Sphaerisporangium rufum NBRC 109079.</title>
        <authorList>
            <person name="Komaki H."/>
            <person name="Tamura T."/>
        </authorList>
    </citation>
    <scope>NUCLEOTIDE SEQUENCE</scope>
    <source>
        <strain evidence="4">NBRC 109079</strain>
    </source>
</reference>
<gene>
    <name evidence="4" type="ORF">Sru01_41150</name>
</gene>
<dbReference type="Proteomes" id="UP000655287">
    <property type="component" value="Unassembled WGS sequence"/>
</dbReference>
<keyword evidence="5" id="KW-1185">Reference proteome</keyword>
<comment type="caution">
    <text evidence="4">The sequence shown here is derived from an EMBL/GenBank/DDBJ whole genome shotgun (WGS) entry which is preliminary data.</text>
</comment>
<sequence length="432" mass="44676">MELAGWDTVTAVSIEAVNRMLAARPGELIDEFAFAGDTFGTRYQGSGTLDAWRILPGRTGDLLTLALPIGRGQVTAGPATADLAGLTAVVMLSLDLLPRDAATGPGPARLVFALGKAARTGDDPVPGAVTPVALTGPAASLDRLGDLGRRIVLNGIATALCERAKVLSSVLAEVDLVPPGSADPLAPVHPAYVYLRPSERDAGHLAVLGTRSTRDAGGLPRTVDPALLKAGTEVAFAMSAERFLAAVVLPGLPEVFGGDASAADLVCVPGRGEIRETAAFGIRPVKEGAIWYTPRVTYLSARVVGGDLAVRVEGDCDLKAGISMTYWVTGRSRLVFDPAAGTIAFTPHGTPQSGSTADIPLWFVLGGPLVEAITRLVVTIITDDLTAVLGSRRGPAGLERWSGRAVRWCGARAIAVERAELDGGFAVGGRLA</sequence>